<dbReference type="AlphaFoldDB" id="A0A830H0U8"/>
<organism evidence="2 3">
    <name type="scientific">Thermocladium modestius</name>
    <dbReference type="NCBI Taxonomy" id="62609"/>
    <lineage>
        <taxon>Archaea</taxon>
        <taxon>Thermoproteota</taxon>
        <taxon>Thermoprotei</taxon>
        <taxon>Thermoproteales</taxon>
        <taxon>Thermoproteaceae</taxon>
        <taxon>Thermocladium</taxon>
    </lineage>
</organism>
<proteinExistence type="predicted"/>
<gene>
    <name evidence="2" type="ORF">GCM10007981_18630</name>
</gene>
<feature type="compositionally biased region" description="Basic residues" evidence="1">
    <location>
        <begin position="89"/>
        <end position="118"/>
    </location>
</feature>
<evidence type="ECO:0000313" key="3">
    <source>
        <dbReference type="Proteomes" id="UP000610960"/>
    </source>
</evidence>
<evidence type="ECO:0000313" key="2">
    <source>
        <dbReference type="EMBL" id="GGP22463.1"/>
    </source>
</evidence>
<keyword evidence="3" id="KW-1185">Reference proteome</keyword>
<protein>
    <submittedName>
        <fullName evidence="2">Uncharacterized protein</fullName>
    </submittedName>
</protein>
<reference evidence="2" key="1">
    <citation type="journal article" date="2014" name="Int. J. Syst. Evol. Microbiol.">
        <title>Complete genome sequence of Corynebacterium casei LMG S-19264T (=DSM 44701T), isolated from a smear-ripened cheese.</title>
        <authorList>
            <consortium name="US DOE Joint Genome Institute (JGI-PGF)"/>
            <person name="Walter F."/>
            <person name="Albersmeier A."/>
            <person name="Kalinowski J."/>
            <person name="Ruckert C."/>
        </authorList>
    </citation>
    <scope>NUCLEOTIDE SEQUENCE</scope>
    <source>
        <strain evidence="2">JCM 10088</strain>
    </source>
</reference>
<sequence>MSFTPEVAVDGNAVVVRIRLGPDVSASMLAKKLKERTGLEFAGLGDSVASVVTIDRSFMDDQFIKFLSDRVLSMLDVDIKGLAGEARKPSRRRGKKRRKSRGRRGRRSRKSRSGRRNS</sequence>
<name>A0A830H0U8_9CREN</name>
<dbReference type="EMBL" id="BMNL01000004">
    <property type="protein sequence ID" value="GGP22463.1"/>
    <property type="molecule type" value="Genomic_DNA"/>
</dbReference>
<comment type="caution">
    <text evidence="2">The sequence shown here is derived from an EMBL/GenBank/DDBJ whole genome shotgun (WGS) entry which is preliminary data.</text>
</comment>
<feature type="region of interest" description="Disordered" evidence="1">
    <location>
        <begin position="83"/>
        <end position="118"/>
    </location>
</feature>
<evidence type="ECO:0000256" key="1">
    <source>
        <dbReference type="SAM" id="MobiDB-lite"/>
    </source>
</evidence>
<reference evidence="2" key="2">
    <citation type="submission" date="2020-09" db="EMBL/GenBank/DDBJ databases">
        <authorList>
            <person name="Sun Q."/>
            <person name="Ohkuma M."/>
        </authorList>
    </citation>
    <scope>NUCLEOTIDE SEQUENCE</scope>
    <source>
        <strain evidence="2">JCM 10088</strain>
    </source>
</reference>
<accession>A0A830H0U8</accession>
<dbReference type="Proteomes" id="UP000610960">
    <property type="component" value="Unassembled WGS sequence"/>
</dbReference>
<dbReference type="RefSeq" id="WP_188597121.1">
    <property type="nucleotide sequence ID" value="NZ_BMNL01000004.1"/>
</dbReference>